<dbReference type="EMBL" id="JANPWB010000002">
    <property type="protein sequence ID" value="KAJ1206611.1"/>
    <property type="molecule type" value="Genomic_DNA"/>
</dbReference>
<feature type="region of interest" description="Disordered" evidence="1">
    <location>
        <begin position="111"/>
        <end position="139"/>
    </location>
</feature>
<organism evidence="2 3">
    <name type="scientific">Pleurodeles waltl</name>
    <name type="common">Iberian ribbed newt</name>
    <dbReference type="NCBI Taxonomy" id="8319"/>
    <lineage>
        <taxon>Eukaryota</taxon>
        <taxon>Metazoa</taxon>
        <taxon>Chordata</taxon>
        <taxon>Craniata</taxon>
        <taxon>Vertebrata</taxon>
        <taxon>Euteleostomi</taxon>
        <taxon>Amphibia</taxon>
        <taxon>Batrachia</taxon>
        <taxon>Caudata</taxon>
        <taxon>Salamandroidea</taxon>
        <taxon>Salamandridae</taxon>
        <taxon>Pleurodelinae</taxon>
        <taxon>Pleurodeles</taxon>
    </lineage>
</organism>
<evidence type="ECO:0000313" key="3">
    <source>
        <dbReference type="Proteomes" id="UP001066276"/>
    </source>
</evidence>
<gene>
    <name evidence="2" type="ORF">NDU88_002014</name>
</gene>
<evidence type="ECO:0000256" key="1">
    <source>
        <dbReference type="SAM" id="MobiDB-lite"/>
    </source>
</evidence>
<comment type="caution">
    <text evidence="2">The sequence shown here is derived from an EMBL/GenBank/DDBJ whole genome shotgun (WGS) entry which is preliminary data.</text>
</comment>
<proteinExistence type="predicted"/>
<dbReference type="AlphaFoldDB" id="A0AAV7W1T5"/>
<accession>A0AAV7W1T5</accession>
<dbReference type="Proteomes" id="UP001066276">
    <property type="component" value="Chromosome 1_2"/>
</dbReference>
<feature type="compositionally biased region" description="Basic and acidic residues" evidence="1">
    <location>
        <begin position="118"/>
        <end position="129"/>
    </location>
</feature>
<protein>
    <submittedName>
        <fullName evidence="2">Uncharacterized protein</fullName>
    </submittedName>
</protein>
<reference evidence="2" key="1">
    <citation type="journal article" date="2022" name="bioRxiv">
        <title>Sequencing and chromosome-scale assembly of the giantPleurodeles waltlgenome.</title>
        <authorList>
            <person name="Brown T."/>
            <person name="Elewa A."/>
            <person name="Iarovenko S."/>
            <person name="Subramanian E."/>
            <person name="Araus A.J."/>
            <person name="Petzold A."/>
            <person name="Susuki M."/>
            <person name="Suzuki K.-i.T."/>
            <person name="Hayashi T."/>
            <person name="Toyoda A."/>
            <person name="Oliveira C."/>
            <person name="Osipova E."/>
            <person name="Leigh N.D."/>
            <person name="Simon A."/>
            <person name="Yun M.H."/>
        </authorList>
    </citation>
    <scope>NUCLEOTIDE SEQUENCE</scope>
    <source>
        <strain evidence="2">20211129_DDA</strain>
        <tissue evidence="2">Liver</tissue>
    </source>
</reference>
<keyword evidence="3" id="KW-1185">Reference proteome</keyword>
<sequence length="139" mass="15987">MLTILIKYAGKECEILLKEISKVEKQSKELCSKEEFHKGITKIESRLVKAEEELKMKKSRKSLRDQMDYEKGQILTFGKKYDQIRVSQPTFQEHVSTGRSVNQGAVELTTTTMSDGTFDSHKEHERDNSESDVSVQLET</sequence>
<name>A0AAV7W1T5_PLEWA</name>
<evidence type="ECO:0000313" key="2">
    <source>
        <dbReference type="EMBL" id="KAJ1206611.1"/>
    </source>
</evidence>